<feature type="region of interest" description="Disordered" evidence="1">
    <location>
        <begin position="1"/>
        <end position="23"/>
    </location>
</feature>
<accession>A0A1J0VYY2</accession>
<feature type="compositionally biased region" description="Basic and acidic residues" evidence="1">
    <location>
        <begin position="7"/>
        <end position="20"/>
    </location>
</feature>
<reference evidence="2" key="1">
    <citation type="submission" date="2016-11" db="EMBL/GenBank/DDBJ databases">
        <authorList>
            <person name="Jaros S."/>
            <person name="Januszkiewicz K."/>
            <person name="Wedrychowicz H."/>
        </authorList>
    </citation>
    <scope>NUCLEOTIDE SEQUENCE [LARGE SCALE GENOMIC DNA]</scope>
    <source>
        <strain evidence="2">Y48</strain>
    </source>
</reference>
<dbReference type="AlphaFoldDB" id="A0A1J0VYY2"/>
<evidence type="ECO:0000256" key="1">
    <source>
        <dbReference type="SAM" id="MobiDB-lite"/>
    </source>
</evidence>
<name>A0A1J0VYY2_9NOCA</name>
<evidence type="ECO:0000313" key="2">
    <source>
        <dbReference type="EMBL" id="APE37275.1"/>
    </source>
</evidence>
<gene>
    <name evidence="2" type="ORF">BOX37_28835</name>
</gene>
<evidence type="ECO:0000313" key="3">
    <source>
        <dbReference type="Proteomes" id="UP000183810"/>
    </source>
</evidence>
<organism evidence="2 3">
    <name type="scientific">Nocardia mangyaensis</name>
    <dbReference type="NCBI Taxonomy" id="2213200"/>
    <lineage>
        <taxon>Bacteria</taxon>
        <taxon>Bacillati</taxon>
        <taxon>Actinomycetota</taxon>
        <taxon>Actinomycetes</taxon>
        <taxon>Mycobacteriales</taxon>
        <taxon>Nocardiaceae</taxon>
        <taxon>Nocardia</taxon>
    </lineage>
</organism>
<proteinExistence type="predicted"/>
<sequence length="62" mass="6961">MVAKGENMTEQHEKNADPRARWRQLPPAPTELVEETAVDTSATDHGLPAIDLTQEFVRKYGL</sequence>
<keyword evidence="3" id="KW-1185">Reference proteome</keyword>
<dbReference type="KEGG" id="nsl:BOX37_28835"/>
<dbReference type="EMBL" id="CP018082">
    <property type="protein sequence ID" value="APE37275.1"/>
    <property type="molecule type" value="Genomic_DNA"/>
</dbReference>
<dbReference type="Proteomes" id="UP000183810">
    <property type="component" value="Chromosome"/>
</dbReference>
<protein>
    <submittedName>
        <fullName evidence="2">Uncharacterized protein</fullName>
    </submittedName>
</protein>